<dbReference type="Gene3D" id="3.20.20.70">
    <property type="entry name" value="Aldolase class I"/>
    <property type="match status" value="1"/>
</dbReference>
<evidence type="ECO:0000256" key="1">
    <source>
        <dbReference type="ARBA" id="ARBA00009405"/>
    </source>
</evidence>
<dbReference type="RefSeq" id="WP_139938558.1">
    <property type="nucleotide sequence ID" value="NZ_JBHSYP010000022.1"/>
</dbReference>
<dbReference type="GO" id="GO:0006552">
    <property type="term" value="P:L-leucine catabolic process"/>
    <property type="evidence" value="ECO:0007669"/>
    <property type="project" value="TreeGrafter"/>
</dbReference>
<evidence type="ECO:0000313" key="5">
    <source>
        <dbReference type="EMBL" id="TPD63225.1"/>
    </source>
</evidence>
<dbReference type="CDD" id="cd07938">
    <property type="entry name" value="DRE_TIM_HMGL"/>
    <property type="match status" value="1"/>
</dbReference>
<dbReference type="InterPro" id="IPR013785">
    <property type="entry name" value="Aldolase_TIM"/>
</dbReference>
<dbReference type="EMBL" id="VFIY01000004">
    <property type="protein sequence ID" value="TPD63225.1"/>
    <property type="molecule type" value="Genomic_DNA"/>
</dbReference>
<organism evidence="5 6">
    <name type="scientific">Emcibacter nanhaiensis</name>
    <dbReference type="NCBI Taxonomy" id="1505037"/>
    <lineage>
        <taxon>Bacteria</taxon>
        <taxon>Pseudomonadati</taxon>
        <taxon>Pseudomonadota</taxon>
        <taxon>Alphaproteobacteria</taxon>
        <taxon>Emcibacterales</taxon>
        <taxon>Emcibacteraceae</taxon>
        <taxon>Emcibacter</taxon>
    </lineage>
</organism>
<dbReference type="InterPro" id="IPR043594">
    <property type="entry name" value="HMGL"/>
</dbReference>
<dbReference type="GO" id="GO:0046951">
    <property type="term" value="P:ketone body biosynthetic process"/>
    <property type="evidence" value="ECO:0007669"/>
    <property type="project" value="TreeGrafter"/>
</dbReference>
<reference evidence="6" key="1">
    <citation type="submission" date="2019-06" db="EMBL/GenBank/DDBJ databases">
        <title>The complete genome of Emcibacter congregatus ZYLT.</title>
        <authorList>
            <person name="Zhao Z."/>
        </authorList>
    </citation>
    <scope>NUCLEOTIDE SEQUENCE [LARGE SCALE GENOMIC DNA]</scope>
    <source>
        <strain evidence="6">MCCC 1A06723</strain>
    </source>
</reference>
<keyword evidence="6" id="KW-1185">Reference proteome</keyword>
<dbReference type="AlphaFoldDB" id="A0A501PSJ5"/>
<keyword evidence="3 5" id="KW-0456">Lyase</keyword>
<evidence type="ECO:0000313" key="6">
    <source>
        <dbReference type="Proteomes" id="UP000319148"/>
    </source>
</evidence>
<protein>
    <submittedName>
        <fullName evidence="5">Hydroxymethylglutaryl-CoA lyase</fullName>
    </submittedName>
</protein>
<dbReference type="FunFam" id="3.20.20.70:FF:000071">
    <property type="entry name" value="Hydroxymethylglutaryl-CoA lyase"/>
    <property type="match status" value="1"/>
</dbReference>
<gene>
    <name evidence="5" type="ORF">FIV46_03885</name>
</gene>
<keyword evidence="2" id="KW-0479">Metal-binding</keyword>
<dbReference type="NCBIfam" id="NF004283">
    <property type="entry name" value="PRK05692.1"/>
    <property type="match status" value="1"/>
</dbReference>
<comment type="similarity">
    <text evidence="1">Belongs to the HMG-CoA lyase family.</text>
</comment>
<dbReference type="GO" id="GO:0046872">
    <property type="term" value="F:metal ion binding"/>
    <property type="evidence" value="ECO:0007669"/>
    <property type="project" value="UniProtKB-KW"/>
</dbReference>
<sequence>MKNRVEIVDVAPRDGLQNEKAPFSTEQKLELINGLIDAGIRRMEVASFVHPKRVPQMADAEDVIAGLPDRADVTYIGLTLNMRGYQRAIATRDGGRRGLDEVGCVIVASETFSQKNQGQTIEEGISVASEIISAAHSDGLRGQATISAACGCPFEGEVDPRLVIDIAKQVADLNPHEIAIADTIGVGTPKQVFELFSALRRALPDMPLRGHFHNTRNTGIANAWAAYMAGARILDSSVGGLGGCPFAPAATGNIGTEDLLYMLERSGIETGVSLEKIIDVSKSLEPILGRPTPAMVSKAGGFPAPAQETTCVA</sequence>
<comment type="caution">
    <text evidence="5">The sequence shown here is derived from an EMBL/GenBank/DDBJ whole genome shotgun (WGS) entry which is preliminary data.</text>
</comment>
<name>A0A501PSJ5_9PROT</name>
<dbReference type="OrthoDB" id="9784013at2"/>
<dbReference type="Pfam" id="PF00682">
    <property type="entry name" value="HMGL-like"/>
    <property type="match status" value="1"/>
</dbReference>
<dbReference type="PROSITE" id="PS50991">
    <property type="entry name" value="PYR_CT"/>
    <property type="match status" value="1"/>
</dbReference>
<proteinExistence type="inferred from homology"/>
<dbReference type="Proteomes" id="UP000319148">
    <property type="component" value="Unassembled WGS sequence"/>
</dbReference>
<dbReference type="GO" id="GO:0004419">
    <property type="term" value="F:hydroxymethylglutaryl-CoA lyase activity"/>
    <property type="evidence" value="ECO:0007669"/>
    <property type="project" value="TreeGrafter"/>
</dbReference>
<dbReference type="PANTHER" id="PTHR42738:SF7">
    <property type="entry name" value="HYDROXYMETHYLGLUTARYL-COA LYASE"/>
    <property type="match status" value="1"/>
</dbReference>
<evidence type="ECO:0000256" key="3">
    <source>
        <dbReference type="ARBA" id="ARBA00023239"/>
    </source>
</evidence>
<dbReference type="SUPFAM" id="SSF51569">
    <property type="entry name" value="Aldolase"/>
    <property type="match status" value="1"/>
</dbReference>
<dbReference type="PANTHER" id="PTHR42738">
    <property type="entry name" value="HYDROXYMETHYLGLUTARYL-COA LYASE"/>
    <property type="match status" value="1"/>
</dbReference>
<evidence type="ECO:0000259" key="4">
    <source>
        <dbReference type="PROSITE" id="PS50991"/>
    </source>
</evidence>
<feature type="domain" description="Pyruvate carboxyltransferase" evidence="4">
    <location>
        <begin position="5"/>
        <end position="278"/>
    </location>
</feature>
<accession>A0A501PSJ5</accession>
<dbReference type="InterPro" id="IPR000891">
    <property type="entry name" value="PYR_CT"/>
</dbReference>
<evidence type="ECO:0000256" key="2">
    <source>
        <dbReference type="ARBA" id="ARBA00022723"/>
    </source>
</evidence>